<dbReference type="Proteomes" id="UP000095767">
    <property type="component" value="Unassembled WGS sequence"/>
</dbReference>
<protein>
    <submittedName>
        <fullName evidence="1">Desiccation-related protein PCC13-62</fullName>
    </submittedName>
</protein>
<keyword evidence="2" id="KW-1185">Reference proteome</keyword>
<sequence length="559" mass="60631">MDEAFGYHLNPPFDPYINSLNFVLASYVIPYLGINGYTGTNPTIDGYETKKLLAGLLGVEAAQDAVFRSLLFEHLGEAVPPYKNITVAEFTDRVSALRNRLGRCGVKDEGLTVPRELGAEGAICTNVISADRDSLSYARTPAELLRILYLTGDEHVPGGFYPEGANGRIARSFLGKAHHGAGEFVDQTCPPEQLPAVALSPNFGGPVCQPPASHVPAAVFPYDVDPVQFALNLEYTEAEFFLKAAYGEGLDHIAPGLALGGPPPVGARKANLDEETSRVIKEFGLQEAGHIRYVVCARGLLQVFAIDLCQCLPAVNLLLIPAVSSELLFSWHRAIQRTVGGIPRPLIDLSAHNFARVMDEAFGYQLKPPFDPYINSLSFLLGSYVIPYLGINGYVGTNPIIDGYKTKELLAGLLGVEAGQDAVFRALLFGRRGEAVPPYNITVAEFTDRVSALRNRLGAVRGEGRGAHGAPRAGRRGRHLHQRALRRQGLALLRPDARTAARDPLPYRRRARARRILPGGPTGRSPGLFLGNKTFGANESRLKTKLAAGALVASWYIYE</sequence>
<name>A0A1E5W434_9POAL</name>
<dbReference type="OrthoDB" id="1001765at2759"/>
<dbReference type="STRING" id="888268.A0A1E5W434"/>
<organism evidence="1 2">
    <name type="scientific">Dichanthelium oligosanthes</name>
    <dbReference type="NCBI Taxonomy" id="888268"/>
    <lineage>
        <taxon>Eukaryota</taxon>
        <taxon>Viridiplantae</taxon>
        <taxon>Streptophyta</taxon>
        <taxon>Embryophyta</taxon>
        <taxon>Tracheophyta</taxon>
        <taxon>Spermatophyta</taxon>
        <taxon>Magnoliopsida</taxon>
        <taxon>Liliopsida</taxon>
        <taxon>Poales</taxon>
        <taxon>Poaceae</taxon>
        <taxon>PACMAD clade</taxon>
        <taxon>Panicoideae</taxon>
        <taxon>Panicodae</taxon>
        <taxon>Paniceae</taxon>
        <taxon>Dichantheliinae</taxon>
        <taxon>Dichanthelium</taxon>
    </lineage>
</organism>
<gene>
    <name evidence="1" type="ORF">BAE44_0006799</name>
</gene>
<evidence type="ECO:0000313" key="2">
    <source>
        <dbReference type="Proteomes" id="UP000095767"/>
    </source>
</evidence>
<dbReference type="PANTHER" id="PTHR31694:SF25">
    <property type="entry name" value="PROTEIN PCC13-62, PUTATIVE, EXPRESSED-RELATED"/>
    <property type="match status" value="1"/>
</dbReference>
<dbReference type="PANTHER" id="PTHR31694">
    <property type="entry name" value="DESICCATION-LIKE PROTEIN"/>
    <property type="match status" value="1"/>
</dbReference>
<evidence type="ECO:0000313" key="1">
    <source>
        <dbReference type="EMBL" id="OEL32182.1"/>
    </source>
</evidence>
<dbReference type="Pfam" id="PF13668">
    <property type="entry name" value="Ferritin_2"/>
    <property type="match status" value="3"/>
</dbReference>
<accession>A0A1E5W434</accession>
<dbReference type="AlphaFoldDB" id="A0A1E5W434"/>
<dbReference type="EMBL" id="LWDX02021851">
    <property type="protein sequence ID" value="OEL32182.1"/>
    <property type="molecule type" value="Genomic_DNA"/>
</dbReference>
<reference evidence="1 2" key="1">
    <citation type="submission" date="2016-09" db="EMBL/GenBank/DDBJ databases">
        <title>The draft genome of Dichanthelium oligosanthes: A C3 panicoid grass species.</title>
        <authorList>
            <person name="Studer A.J."/>
            <person name="Schnable J.C."/>
            <person name="Brutnell T.P."/>
        </authorList>
    </citation>
    <scope>NUCLEOTIDE SEQUENCE [LARGE SCALE GENOMIC DNA]</scope>
    <source>
        <strain evidence="2">cv. Kellogg 1175</strain>
        <tissue evidence="1">Leaf</tissue>
    </source>
</reference>
<dbReference type="InterPro" id="IPR052965">
    <property type="entry name" value="Pigment-catalase-like"/>
</dbReference>
<comment type="caution">
    <text evidence="1">The sequence shown here is derived from an EMBL/GenBank/DDBJ whole genome shotgun (WGS) entry which is preliminary data.</text>
</comment>
<proteinExistence type="predicted"/>